<organism evidence="2 3">
    <name type="scientific">Hyphomicrobium album</name>
    <dbReference type="NCBI Taxonomy" id="2665159"/>
    <lineage>
        <taxon>Bacteria</taxon>
        <taxon>Pseudomonadati</taxon>
        <taxon>Pseudomonadota</taxon>
        <taxon>Alphaproteobacteria</taxon>
        <taxon>Hyphomicrobiales</taxon>
        <taxon>Hyphomicrobiaceae</taxon>
        <taxon>Hyphomicrobium</taxon>
    </lineage>
</organism>
<proteinExistence type="predicted"/>
<protein>
    <submittedName>
        <fullName evidence="2">Uncharacterized protein</fullName>
    </submittedName>
</protein>
<comment type="caution">
    <text evidence="2">The sequence shown here is derived from an EMBL/GenBank/DDBJ whole genome shotgun (WGS) entry which is preliminary data.</text>
</comment>
<keyword evidence="3" id="KW-1185">Reference proteome</keyword>
<accession>A0A6I3KP70</accession>
<dbReference type="EMBL" id="WMBQ01000003">
    <property type="protein sequence ID" value="MTD96303.1"/>
    <property type="molecule type" value="Genomic_DNA"/>
</dbReference>
<dbReference type="AlphaFoldDB" id="A0A6I3KP70"/>
<gene>
    <name evidence="2" type="ORF">GIW81_18340</name>
</gene>
<feature type="transmembrane region" description="Helical" evidence="1">
    <location>
        <begin position="22"/>
        <end position="44"/>
    </location>
</feature>
<evidence type="ECO:0000256" key="1">
    <source>
        <dbReference type="SAM" id="Phobius"/>
    </source>
</evidence>
<keyword evidence="1" id="KW-0472">Membrane</keyword>
<keyword evidence="1" id="KW-1133">Transmembrane helix</keyword>
<name>A0A6I3KP70_9HYPH</name>
<keyword evidence="1" id="KW-0812">Transmembrane</keyword>
<sequence length="48" mass="4993">MSKDHPENEAGAPDSEPELSRLGAISLVVVLLLLITLMGGLLYASTGL</sequence>
<reference evidence="2 3" key="1">
    <citation type="submission" date="2019-11" db="EMBL/GenBank/DDBJ databases">
        <title>Identification of a novel strain.</title>
        <authorList>
            <person name="Xu Q."/>
            <person name="Wang G."/>
        </authorList>
    </citation>
    <scope>NUCLEOTIDE SEQUENCE [LARGE SCALE GENOMIC DNA]</scope>
    <source>
        <strain evidence="3">xq</strain>
    </source>
</reference>
<dbReference type="Proteomes" id="UP000440694">
    <property type="component" value="Unassembled WGS sequence"/>
</dbReference>
<evidence type="ECO:0000313" key="2">
    <source>
        <dbReference type="EMBL" id="MTD96303.1"/>
    </source>
</evidence>
<dbReference type="RefSeq" id="WP_154740867.1">
    <property type="nucleotide sequence ID" value="NZ_WMBQ01000003.1"/>
</dbReference>
<evidence type="ECO:0000313" key="3">
    <source>
        <dbReference type="Proteomes" id="UP000440694"/>
    </source>
</evidence>